<evidence type="ECO:0000259" key="8">
    <source>
        <dbReference type="PROSITE" id="PS50217"/>
    </source>
</evidence>
<name>A0A9I9D201_CUCME</name>
<feature type="compositionally biased region" description="Low complexity" evidence="7">
    <location>
        <begin position="77"/>
        <end position="87"/>
    </location>
</feature>
<accession>A0A9I9D201</accession>
<dbReference type="SMART" id="SM00338">
    <property type="entry name" value="BRLZ"/>
    <property type="match status" value="1"/>
</dbReference>
<dbReference type="FunFam" id="1.20.5.170:FF:000020">
    <property type="entry name" value="BZIP transcription factor"/>
    <property type="match status" value="1"/>
</dbReference>
<feature type="region of interest" description="Disordered" evidence="7">
    <location>
        <begin position="77"/>
        <end position="113"/>
    </location>
</feature>
<dbReference type="InterPro" id="IPR004827">
    <property type="entry name" value="bZIP"/>
</dbReference>
<dbReference type="PROSITE" id="PS50217">
    <property type="entry name" value="BZIP"/>
    <property type="match status" value="1"/>
</dbReference>
<evidence type="ECO:0000256" key="2">
    <source>
        <dbReference type="ARBA" id="ARBA00023015"/>
    </source>
</evidence>
<keyword evidence="5" id="KW-0539">Nucleus</keyword>
<evidence type="ECO:0000256" key="6">
    <source>
        <dbReference type="SAM" id="Coils"/>
    </source>
</evidence>
<dbReference type="InterPro" id="IPR046347">
    <property type="entry name" value="bZIP_sf"/>
</dbReference>
<evidence type="ECO:0000313" key="9">
    <source>
        <dbReference type="EnsemblPlants" id="MELO3C011668.2.1"/>
    </source>
</evidence>
<dbReference type="CDD" id="cd14702">
    <property type="entry name" value="bZIP_plant_GBF1"/>
    <property type="match status" value="1"/>
</dbReference>
<dbReference type="GO" id="GO:0003700">
    <property type="term" value="F:DNA-binding transcription factor activity"/>
    <property type="evidence" value="ECO:0007669"/>
    <property type="project" value="InterPro"/>
</dbReference>
<dbReference type="InterPro" id="IPR044521">
    <property type="entry name" value="AtbZIP8/43"/>
</dbReference>
<evidence type="ECO:0000256" key="1">
    <source>
        <dbReference type="ARBA" id="ARBA00004123"/>
    </source>
</evidence>
<dbReference type="GO" id="GO:0046983">
    <property type="term" value="F:protein dimerization activity"/>
    <property type="evidence" value="ECO:0007669"/>
    <property type="project" value="UniProtKB-ARBA"/>
</dbReference>
<keyword evidence="3" id="KW-0238">DNA-binding</keyword>
<sequence length="179" mass="21086">MKSNITTVCGHTLVSYKIPPTFISCFPTIPLEYNNKKNQKVETQMEGGAEEKYFWTIQSNDRPDMISSDQFCGPTSCNYNNNNMSSSTERADERKQRRMISNRESARRSRMRKQKHVKELCSQLLRLCTQKHELEEKLRVLMESQQRLLQENANLKQQASAFRQILRDMELEQQLITQF</sequence>
<dbReference type="Gene3D" id="1.20.5.170">
    <property type="match status" value="1"/>
</dbReference>
<feature type="domain" description="BZIP" evidence="8">
    <location>
        <begin position="92"/>
        <end position="155"/>
    </location>
</feature>
<evidence type="ECO:0000256" key="3">
    <source>
        <dbReference type="ARBA" id="ARBA00023125"/>
    </source>
</evidence>
<organism evidence="9">
    <name type="scientific">Cucumis melo</name>
    <name type="common">Muskmelon</name>
    <dbReference type="NCBI Taxonomy" id="3656"/>
    <lineage>
        <taxon>Eukaryota</taxon>
        <taxon>Viridiplantae</taxon>
        <taxon>Streptophyta</taxon>
        <taxon>Embryophyta</taxon>
        <taxon>Tracheophyta</taxon>
        <taxon>Spermatophyta</taxon>
        <taxon>Magnoliopsida</taxon>
        <taxon>eudicotyledons</taxon>
        <taxon>Gunneridae</taxon>
        <taxon>Pentapetalae</taxon>
        <taxon>rosids</taxon>
        <taxon>fabids</taxon>
        <taxon>Cucurbitales</taxon>
        <taxon>Cucurbitaceae</taxon>
        <taxon>Benincaseae</taxon>
        <taxon>Cucumis</taxon>
    </lineage>
</organism>
<evidence type="ECO:0000256" key="5">
    <source>
        <dbReference type="ARBA" id="ARBA00023242"/>
    </source>
</evidence>
<dbReference type="Gramene" id="MELO3C011668.2.1">
    <property type="protein sequence ID" value="MELO3C011668.2.1"/>
    <property type="gene ID" value="MELO3C011668.2"/>
</dbReference>
<dbReference type="PANTHER" id="PTHR46324:SF26">
    <property type="entry name" value="OS02G0728001 PROTEIN"/>
    <property type="match status" value="1"/>
</dbReference>
<protein>
    <recommendedName>
        <fullName evidence="8">BZIP domain-containing protein</fullName>
    </recommendedName>
</protein>
<reference evidence="9" key="1">
    <citation type="submission" date="2023-03" db="UniProtKB">
        <authorList>
            <consortium name="EnsemblPlants"/>
        </authorList>
    </citation>
    <scope>IDENTIFICATION</scope>
</reference>
<keyword evidence="6" id="KW-0175">Coiled coil</keyword>
<dbReference type="GO" id="GO:0005634">
    <property type="term" value="C:nucleus"/>
    <property type="evidence" value="ECO:0007669"/>
    <property type="project" value="UniProtKB-SubCell"/>
</dbReference>
<evidence type="ECO:0000256" key="4">
    <source>
        <dbReference type="ARBA" id="ARBA00023163"/>
    </source>
</evidence>
<evidence type="ECO:0000256" key="7">
    <source>
        <dbReference type="SAM" id="MobiDB-lite"/>
    </source>
</evidence>
<dbReference type="Pfam" id="PF00170">
    <property type="entry name" value="bZIP_1"/>
    <property type="match status" value="1"/>
</dbReference>
<dbReference type="PANTHER" id="PTHR46324">
    <property type="entry name" value="BASIC LEUCINE ZIPPER 43-RELATED"/>
    <property type="match status" value="1"/>
</dbReference>
<dbReference type="AlphaFoldDB" id="A0A9I9D201"/>
<dbReference type="InterPro" id="IPR045314">
    <property type="entry name" value="bZIP_plant_GBF1"/>
</dbReference>
<proteinExistence type="predicted"/>
<dbReference type="GO" id="GO:0003677">
    <property type="term" value="F:DNA binding"/>
    <property type="evidence" value="ECO:0007669"/>
    <property type="project" value="UniProtKB-KW"/>
</dbReference>
<dbReference type="SUPFAM" id="SSF57959">
    <property type="entry name" value="Leucine zipper domain"/>
    <property type="match status" value="1"/>
</dbReference>
<feature type="coiled-coil region" evidence="6">
    <location>
        <begin position="117"/>
        <end position="172"/>
    </location>
</feature>
<dbReference type="EnsemblPlants" id="MELO3C011668.2.1">
    <property type="protein sequence ID" value="MELO3C011668.2.1"/>
    <property type="gene ID" value="MELO3C011668.2"/>
</dbReference>
<keyword evidence="2" id="KW-0805">Transcription regulation</keyword>
<dbReference type="PROSITE" id="PS00036">
    <property type="entry name" value="BZIP_BASIC"/>
    <property type="match status" value="1"/>
</dbReference>
<keyword evidence="4" id="KW-0804">Transcription</keyword>
<comment type="subcellular location">
    <subcellularLocation>
        <location evidence="1">Nucleus</location>
    </subcellularLocation>
</comment>